<gene>
    <name evidence="2" type="ORF">BJY01DRAFT_89829</name>
</gene>
<dbReference type="EMBL" id="JBFXLU010000235">
    <property type="protein sequence ID" value="KAL2833922.1"/>
    <property type="molecule type" value="Genomic_DNA"/>
</dbReference>
<evidence type="ECO:0000256" key="1">
    <source>
        <dbReference type="SAM" id="MobiDB-lite"/>
    </source>
</evidence>
<evidence type="ECO:0000313" key="3">
    <source>
        <dbReference type="Proteomes" id="UP001610446"/>
    </source>
</evidence>
<reference evidence="2 3" key="1">
    <citation type="submission" date="2024-07" db="EMBL/GenBank/DDBJ databases">
        <title>Section-level genome sequencing and comparative genomics of Aspergillus sections Usti and Cavernicolus.</title>
        <authorList>
            <consortium name="Lawrence Berkeley National Laboratory"/>
            <person name="Nybo J.L."/>
            <person name="Vesth T.C."/>
            <person name="Theobald S."/>
            <person name="Frisvad J.C."/>
            <person name="Larsen T.O."/>
            <person name="Kjaerboelling I."/>
            <person name="Rothschild-Mancinelli K."/>
            <person name="Lyhne E.K."/>
            <person name="Kogle M.E."/>
            <person name="Barry K."/>
            <person name="Clum A."/>
            <person name="Na H."/>
            <person name="Ledsgaard L."/>
            <person name="Lin J."/>
            <person name="Lipzen A."/>
            <person name="Kuo A."/>
            <person name="Riley R."/>
            <person name="Mondo S."/>
            <person name="Labutti K."/>
            <person name="Haridas S."/>
            <person name="Pangalinan J."/>
            <person name="Salamov A.A."/>
            <person name="Simmons B.A."/>
            <person name="Magnuson J.K."/>
            <person name="Chen J."/>
            <person name="Drula E."/>
            <person name="Henrissat B."/>
            <person name="Wiebenga A."/>
            <person name="Lubbers R.J."/>
            <person name="Gomes A.C."/>
            <person name="Makela M.R."/>
            <person name="Stajich J."/>
            <person name="Grigoriev I.V."/>
            <person name="Mortensen U.H."/>
            <person name="De Vries R.P."/>
            <person name="Baker S.E."/>
            <person name="Andersen M.R."/>
        </authorList>
    </citation>
    <scope>NUCLEOTIDE SEQUENCE [LARGE SCALE GENOMIC DNA]</scope>
    <source>
        <strain evidence="2 3">CBS 123904</strain>
    </source>
</reference>
<feature type="compositionally biased region" description="Polar residues" evidence="1">
    <location>
        <begin position="23"/>
        <end position="33"/>
    </location>
</feature>
<sequence length="186" mass="20267">MLNHSKPRSISTLNMSRTRDGSYTRTNSQRDGPNVSELQSIVQFTMHLSQPWPQLGLAIATAIVAPVAGQLCEIGDYHISRQEELDDLIQDYTALEGQITLSHDYTGSLVFHNVTNITSSSITSLSTSEDSGVTSIELPDLVTADSLTISGVTTLEKLSFPKLEYVEHLVLLVVCDGKRAGISFAQ</sequence>
<keyword evidence="3" id="KW-1185">Reference proteome</keyword>
<proteinExistence type="predicted"/>
<feature type="region of interest" description="Disordered" evidence="1">
    <location>
        <begin position="1"/>
        <end position="33"/>
    </location>
</feature>
<evidence type="ECO:0000313" key="2">
    <source>
        <dbReference type="EMBL" id="KAL2833922.1"/>
    </source>
</evidence>
<comment type="caution">
    <text evidence="2">The sequence shown here is derived from an EMBL/GenBank/DDBJ whole genome shotgun (WGS) entry which is preliminary data.</text>
</comment>
<protein>
    <submittedName>
        <fullName evidence="2">Uncharacterized protein</fullName>
    </submittedName>
</protein>
<accession>A0ABR4J4D4</accession>
<organism evidence="2 3">
    <name type="scientific">Aspergillus pseudoustus</name>
    <dbReference type="NCBI Taxonomy" id="1810923"/>
    <lineage>
        <taxon>Eukaryota</taxon>
        <taxon>Fungi</taxon>
        <taxon>Dikarya</taxon>
        <taxon>Ascomycota</taxon>
        <taxon>Pezizomycotina</taxon>
        <taxon>Eurotiomycetes</taxon>
        <taxon>Eurotiomycetidae</taxon>
        <taxon>Eurotiales</taxon>
        <taxon>Aspergillaceae</taxon>
        <taxon>Aspergillus</taxon>
        <taxon>Aspergillus subgen. Nidulantes</taxon>
    </lineage>
</organism>
<dbReference type="Proteomes" id="UP001610446">
    <property type="component" value="Unassembled WGS sequence"/>
</dbReference>
<name>A0ABR4J4D4_9EURO</name>